<comment type="caution">
    <text evidence="1">The sequence shown here is derived from an EMBL/GenBank/DDBJ whole genome shotgun (WGS) entry which is preliminary data.</text>
</comment>
<proteinExistence type="predicted"/>
<name>A0A8X6KZD1_TRICU</name>
<evidence type="ECO:0000313" key="2">
    <source>
        <dbReference type="Proteomes" id="UP000887116"/>
    </source>
</evidence>
<dbReference type="EMBL" id="BMAO01033646">
    <property type="protein sequence ID" value="GFQ90874.1"/>
    <property type="molecule type" value="Genomic_DNA"/>
</dbReference>
<dbReference type="Proteomes" id="UP000887116">
    <property type="component" value="Unassembled WGS sequence"/>
</dbReference>
<sequence>MFGKLLKARGVLRKTSLADEKEAGRNRLTRCELKTDVLFTPEFSRSLIAINKNPFLFILSTQFTAAPSIDIAEKSTKRKFRSHYLFEVSWRFREKGFHFRHSF</sequence>
<dbReference type="AlphaFoldDB" id="A0A8X6KZD1"/>
<evidence type="ECO:0000313" key="1">
    <source>
        <dbReference type="EMBL" id="GFQ90874.1"/>
    </source>
</evidence>
<keyword evidence="2" id="KW-1185">Reference proteome</keyword>
<gene>
    <name evidence="1" type="ORF">TNCT_504191</name>
</gene>
<protein>
    <submittedName>
        <fullName evidence="1">Uncharacterized protein</fullName>
    </submittedName>
</protein>
<accession>A0A8X6KZD1</accession>
<organism evidence="1 2">
    <name type="scientific">Trichonephila clavata</name>
    <name type="common">Joro spider</name>
    <name type="synonym">Nephila clavata</name>
    <dbReference type="NCBI Taxonomy" id="2740835"/>
    <lineage>
        <taxon>Eukaryota</taxon>
        <taxon>Metazoa</taxon>
        <taxon>Ecdysozoa</taxon>
        <taxon>Arthropoda</taxon>
        <taxon>Chelicerata</taxon>
        <taxon>Arachnida</taxon>
        <taxon>Araneae</taxon>
        <taxon>Araneomorphae</taxon>
        <taxon>Entelegynae</taxon>
        <taxon>Araneoidea</taxon>
        <taxon>Nephilidae</taxon>
        <taxon>Trichonephila</taxon>
    </lineage>
</organism>
<reference evidence="1" key="1">
    <citation type="submission" date="2020-07" db="EMBL/GenBank/DDBJ databases">
        <title>Multicomponent nature underlies the extraordinary mechanical properties of spider dragline silk.</title>
        <authorList>
            <person name="Kono N."/>
            <person name="Nakamura H."/>
            <person name="Mori M."/>
            <person name="Yoshida Y."/>
            <person name="Ohtoshi R."/>
            <person name="Malay A.D."/>
            <person name="Moran D.A.P."/>
            <person name="Tomita M."/>
            <person name="Numata K."/>
            <person name="Arakawa K."/>
        </authorList>
    </citation>
    <scope>NUCLEOTIDE SEQUENCE</scope>
</reference>